<reference evidence="9 11" key="1">
    <citation type="journal article" date="2016" name="PLoS ONE">
        <title>Sequence Assembly of Yarrowia lipolytica Strain W29/CLIB89 Shows Transposable Element Diversity.</title>
        <authorList>
            <person name="Magnan C."/>
            <person name="Yu J."/>
            <person name="Chang I."/>
            <person name="Jahn E."/>
            <person name="Kanomata Y."/>
            <person name="Wu J."/>
            <person name="Zeller M."/>
            <person name="Oakes M."/>
            <person name="Baldi P."/>
            <person name="Sandmeyer S."/>
        </authorList>
    </citation>
    <scope>NUCLEOTIDE SEQUENCE [LARGE SCALE GENOMIC DNA]</scope>
    <source>
        <strain evidence="9">CLIB89</strain>
        <strain evidence="11">CLIB89(W29)</strain>
    </source>
</reference>
<evidence type="ECO:0000256" key="5">
    <source>
        <dbReference type="ARBA" id="ARBA00022490"/>
    </source>
</evidence>
<dbReference type="GO" id="GO:0005829">
    <property type="term" value="C:cytosol"/>
    <property type="evidence" value="ECO:0007669"/>
    <property type="project" value="TreeGrafter"/>
</dbReference>
<keyword evidence="6" id="KW-0736">Signalosome</keyword>
<evidence type="ECO:0000256" key="7">
    <source>
        <dbReference type="ARBA" id="ARBA00023242"/>
    </source>
</evidence>
<dbReference type="OMA" id="WVAEIDE"/>
<dbReference type="PROSITE" id="PS50250">
    <property type="entry name" value="PCI"/>
    <property type="match status" value="1"/>
</dbReference>
<proteinExistence type="inferred from homology"/>
<gene>
    <name evidence="10" type="ORF">B0I71DRAFT_133046</name>
    <name evidence="9" type="ORF">YALI1_D33350g</name>
</gene>
<dbReference type="InterPro" id="IPR040134">
    <property type="entry name" value="PSMD12/CSN4"/>
</dbReference>
<comment type="similarity">
    <text evidence="3">Belongs to the CSN4 family.</text>
</comment>
<dbReference type="EMBL" id="KZ859009">
    <property type="protein sequence ID" value="RDW25205.1"/>
    <property type="molecule type" value="Genomic_DNA"/>
</dbReference>
<dbReference type="Proteomes" id="UP000182444">
    <property type="component" value="Chromosome 1D"/>
</dbReference>
<dbReference type="PANTHER" id="PTHR10855">
    <property type="entry name" value="26S PROTEASOME NON-ATPASE REGULATORY SUBUNIT 12/COP9 SIGNALOSOME COMPLEX SUBUNIT 4"/>
    <property type="match status" value="1"/>
</dbReference>
<accession>A0A1H6Q8B9</accession>
<dbReference type="Pfam" id="PF01399">
    <property type="entry name" value="PCI"/>
    <property type="match status" value="1"/>
</dbReference>
<dbReference type="Proteomes" id="UP000256601">
    <property type="component" value="Unassembled WGS sequence"/>
</dbReference>
<dbReference type="eggNOG" id="KOG1497">
    <property type="taxonomic scope" value="Eukaryota"/>
</dbReference>
<dbReference type="SMART" id="SM00088">
    <property type="entry name" value="PINT"/>
    <property type="match status" value="1"/>
</dbReference>
<dbReference type="InterPro" id="IPR054559">
    <property type="entry name" value="PSMD12-CSN4-like_N"/>
</dbReference>
<feature type="domain" description="PCI" evidence="8">
    <location>
        <begin position="185"/>
        <end position="354"/>
    </location>
</feature>
<dbReference type="RefSeq" id="XP_503262.1">
    <property type="nucleotide sequence ID" value="XM_503262.1"/>
</dbReference>
<sequence>MSSISNRIEQISSSKPGAKDYINYLHSLSAAADLISYAKAIIQIPDGAIVARPVLAEFVSYTKGLADAREEVLIATLDVLKEKTIIFEEQEFLAREALAEVYEQKNEFTKAARVLQGMRLDSGQQHITDDQKVAVYVRIVRMLLEDEDDAGAETYLNKCALLIHKCNDPAQKVHFKLSQARIFDTRRKFLDATRKYYEMSLEEAVDADDRLQCLLAASKTAILSPAGPLRQRVLTALYKDERSVQLPTFKVLEQLYENRILDQEDVKQFAEMLEPHQLALMGDGVTVLHRAVLEHNLLAISRVFSCISFPRVAALLGMELTQAEDTIANMIIQGRLSGRIDQVSGFVYFDSEKSNLNVRQKALVRLDEVAERIAATSRDVRIY</sequence>
<dbReference type="PANTHER" id="PTHR10855:SF2">
    <property type="entry name" value="COP9 SIGNALOSOME COMPLEX SUBUNIT 4"/>
    <property type="match status" value="1"/>
</dbReference>
<dbReference type="SUPFAM" id="SSF46785">
    <property type="entry name" value="Winged helix' DNA-binding domain"/>
    <property type="match status" value="1"/>
</dbReference>
<evidence type="ECO:0000256" key="4">
    <source>
        <dbReference type="ARBA" id="ARBA00014881"/>
    </source>
</evidence>
<dbReference type="AlphaFoldDB" id="A0A1H6Q8B9"/>
<evidence type="ECO:0000256" key="2">
    <source>
        <dbReference type="ARBA" id="ARBA00004496"/>
    </source>
</evidence>
<dbReference type="InterPro" id="IPR000717">
    <property type="entry name" value="PCI_dom"/>
</dbReference>
<evidence type="ECO:0000313" key="12">
    <source>
        <dbReference type="Proteomes" id="UP000256601"/>
    </source>
</evidence>
<keyword evidence="7" id="KW-0539">Nucleus</keyword>
<name>A0A1H6Q8B9_YARLL</name>
<dbReference type="Pfam" id="PF22241">
    <property type="entry name" value="PSMD12-CSN4_N"/>
    <property type="match status" value="1"/>
</dbReference>
<reference evidence="10 12" key="2">
    <citation type="submission" date="2018-07" db="EMBL/GenBank/DDBJ databases">
        <title>Draft Genome Assemblies for Five Robust Yarrowia lipolytica Strains Exhibiting High Lipid Production and Pentose Sugar Utilization and Sugar Alcohol Secretion from Undetoxified Lignocellulosic Biomass Hydrolysates.</title>
        <authorList>
            <consortium name="DOE Joint Genome Institute"/>
            <person name="Walker C."/>
            <person name="Ryu S."/>
            <person name="Na H."/>
            <person name="Zane M."/>
            <person name="LaButti K."/>
            <person name="Lipzen A."/>
            <person name="Haridas S."/>
            <person name="Barry K."/>
            <person name="Grigoriev I.V."/>
            <person name="Quarterman J."/>
            <person name="Slininger P."/>
            <person name="Dien B."/>
            <person name="Trinh C.T."/>
        </authorList>
    </citation>
    <scope>NUCLEOTIDE SEQUENCE [LARGE SCALE GENOMIC DNA]</scope>
    <source>
        <strain evidence="10 12">YB392</strain>
    </source>
</reference>
<evidence type="ECO:0000313" key="11">
    <source>
        <dbReference type="Proteomes" id="UP000182444"/>
    </source>
</evidence>
<protein>
    <recommendedName>
        <fullName evidence="4">COP9 signalosome complex subunit 4</fullName>
    </recommendedName>
</protein>
<comment type="subcellular location">
    <subcellularLocation>
        <location evidence="2">Cytoplasm</location>
    </subcellularLocation>
    <subcellularLocation>
        <location evidence="1">Nucleus</location>
    </subcellularLocation>
</comment>
<organism evidence="9 11">
    <name type="scientific">Yarrowia lipolytica</name>
    <name type="common">Candida lipolytica</name>
    <dbReference type="NCBI Taxonomy" id="4952"/>
    <lineage>
        <taxon>Eukaryota</taxon>
        <taxon>Fungi</taxon>
        <taxon>Dikarya</taxon>
        <taxon>Ascomycota</taxon>
        <taxon>Saccharomycotina</taxon>
        <taxon>Dipodascomycetes</taxon>
        <taxon>Dipodascales</taxon>
        <taxon>Dipodascales incertae sedis</taxon>
        <taxon>Yarrowia</taxon>
    </lineage>
</organism>
<evidence type="ECO:0000313" key="9">
    <source>
        <dbReference type="EMBL" id="AOW04621.1"/>
    </source>
</evidence>
<dbReference type="InterPro" id="IPR036390">
    <property type="entry name" value="WH_DNA-bd_sf"/>
</dbReference>
<evidence type="ECO:0000256" key="3">
    <source>
        <dbReference type="ARBA" id="ARBA00010417"/>
    </source>
</evidence>
<dbReference type="InterPro" id="IPR036388">
    <property type="entry name" value="WH-like_DNA-bd_sf"/>
</dbReference>
<dbReference type="GeneID" id="2910780"/>
<dbReference type="KEGG" id="yli:2910780"/>
<evidence type="ECO:0000259" key="8">
    <source>
        <dbReference type="PROSITE" id="PS50250"/>
    </source>
</evidence>
<dbReference type="GO" id="GO:0008180">
    <property type="term" value="C:COP9 signalosome"/>
    <property type="evidence" value="ECO:0007669"/>
    <property type="project" value="UniProtKB-KW"/>
</dbReference>
<evidence type="ECO:0000256" key="6">
    <source>
        <dbReference type="ARBA" id="ARBA00022790"/>
    </source>
</evidence>
<dbReference type="VEuPathDB" id="FungiDB:YALI1_D33350g"/>
<dbReference type="OrthoDB" id="295656at2759"/>
<dbReference type="Gene3D" id="1.10.10.10">
    <property type="entry name" value="Winged helix-like DNA-binding domain superfamily/Winged helix DNA-binding domain"/>
    <property type="match status" value="1"/>
</dbReference>
<evidence type="ECO:0000313" key="10">
    <source>
        <dbReference type="EMBL" id="RDW25205.1"/>
    </source>
</evidence>
<evidence type="ECO:0000256" key="1">
    <source>
        <dbReference type="ARBA" id="ARBA00004123"/>
    </source>
</evidence>
<dbReference type="EMBL" id="CP017556">
    <property type="protein sequence ID" value="AOW04621.1"/>
    <property type="molecule type" value="Genomic_DNA"/>
</dbReference>
<keyword evidence="5" id="KW-0963">Cytoplasm</keyword>
<dbReference type="VEuPathDB" id="FungiDB:YALI0_D25146g"/>
<dbReference type="GO" id="GO:0008541">
    <property type="term" value="C:proteasome regulatory particle, lid subcomplex"/>
    <property type="evidence" value="ECO:0007669"/>
    <property type="project" value="UniProtKB-ARBA"/>
</dbReference>